<name>A0A9W4GBR5_BLUGR</name>
<comment type="caution">
    <text evidence="1">The sequence shown here is derived from an EMBL/GenBank/DDBJ whole genome shotgun (WGS) entry which is preliminary data.</text>
</comment>
<organism evidence="1 2">
    <name type="scientific">Blumeria graminis f. sp. triticale</name>
    <dbReference type="NCBI Taxonomy" id="1689686"/>
    <lineage>
        <taxon>Eukaryota</taxon>
        <taxon>Fungi</taxon>
        <taxon>Dikarya</taxon>
        <taxon>Ascomycota</taxon>
        <taxon>Pezizomycotina</taxon>
        <taxon>Leotiomycetes</taxon>
        <taxon>Erysiphales</taxon>
        <taxon>Erysiphaceae</taxon>
        <taxon>Blumeria</taxon>
    </lineage>
</organism>
<accession>A0A9W4GBR5</accession>
<evidence type="ECO:0000313" key="1">
    <source>
        <dbReference type="EMBL" id="CAD6499762.1"/>
    </source>
</evidence>
<protein>
    <submittedName>
        <fullName evidence="1">BgTH12-03870</fullName>
    </submittedName>
</protein>
<evidence type="ECO:0000313" key="2">
    <source>
        <dbReference type="Proteomes" id="UP000683417"/>
    </source>
</evidence>
<gene>
    <name evidence="1" type="ORF">BGTH12_LOCUS1120</name>
</gene>
<dbReference type="EMBL" id="CAJHIT010000002">
    <property type="protein sequence ID" value="CAD6499762.1"/>
    <property type="molecule type" value="Genomic_DNA"/>
</dbReference>
<dbReference type="Proteomes" id="UP000683417">
    <property type="component" value="Unassembled WGS sequence"/>
</dbReference>
<dbReference type="AlphaFoldDB" id="A0A9W4GBR5"/>
<sequence length="50" mass="5715">MSAGYVDLLSLNPRLMKEVSKIFSVQHDGLGKGALIFSSCFQQDHYYKKY</sequence>
<proteinExistence type="predicted"/>
<reference evidence="1" key="1">
    <citation type="submission" date="2020-10" db="EMBL/GenBank/DDBJ databases">
        <authorList>
            <person name="Muller C M."/>
        </authorList>
    </citation>
    <scope>NUCLEOTIDE SEQUENCE</scope>
    <source>
        <strain evidence="1">THUN-12</strain>
    </source>
</reference>